<feature type="transmembrane region" description="Helical" evidence="9">
    <location>
        <begin position="20"/>
        <end position="40"/>
    </location>
</feature>
<comment type="subcellular location">
    <subcellularLocation>
        <location evidence="1 9">Cell inner membrane</location>
        <topology evidence="1 9">Multi-pass membrane protein</topology>
    </subcellularLocation>
</comment>
<evidence type="ECO:0000313" key="12">
    <source>
        <dbReference type="Proteomes" id="UP000640333"/>
    </source>
</evidence>
<evidence type="ECO:0000256" key="2">
    <source>
        <dbReference type="ARBA" id="ARBA00022448"/>
    </source>
</evidence>
<feature type="domain" description="Tripartite ATP-independent periplasmic transporters DctQ component" evidence="10">
    <location>
        <begin position="31"/>
        <end position="161"/>
    </location>
</feature>
<dbReference type="RefSeq" id="WP_193954684.1">
    <property type="nucleotide sequence ID" value="NZ_JADEYS010000020.1"/>
</dbReference>
<accession>A0A8J7K6T1</accession>
<sequence length="185" mass="21077">MFATLLRAYCSSVEFLVSLIGRSISILMPLIAFVVAFEVFSRYFLNAPTIWAYDLSLFFSSYLAALGGAYAQQRQAHINVDILYISVSANVKRIFHLLSGSLAIFFMAIIILVSYQKFGEAMQFNYRRMSEWAPPMHHFWIMLIVAASLIVLQITSDMFKDIYHLITGQDLLPTEEEDLEDAHGN</sequence>
<evidence type="ECO:0000256" key="3">
    <source>
        <dbReference type="ARBA" id="ARBA00022475"/>
    </source>
</evidence>
<comment type="similarity">
    <text evidence="8 9">Belongs to the TRAP transporter small permease family.</text>
</comment>
<dbReference type="GO" id="GO:0022857">
    <property type="term" value="F:transmembrane transporter activity"/>
    <property type="evidence" value="ECO:0007669"/>
    <property type="project" value="UniProtKB-UniRule"/>
</dbReference>
<feature type="transmembrane region" description="Helical" evidence="9">
    <location>
        <begin position="136"/>
        <end position="155"/>
    </location>
</feature>
<feature type="transmembrane region" description="Helical" evidence="9">
    <location>
        <begin position="52"/>
        <end position="71"/>
    </location>
</feature>
<keyword evidence="7 9" id="KW-0472">Membrane</keyword>
<dbReference type="Proteomes" id="UP000640333">
    <property type="component" value="Unassembled WGS sequence"/>
</dbReference>
<reference evidence="11" key="1">
    <citation type="submission" date="2020-10" db="EMBL/GenBank/DDBJ databases">
        <title>Bacterium isolated from coastal waters sediment.</title>
        <authorList>
            <person name="Chen R.-J."/>
            <person name="Lu D.-C."/>
            <person name="Zhu K.-L."/>
            <person name="Du Z.-J."/>
        </authorList>
    </citation>
    <scope>NUCLEOTIDE SEQUENCE</scope>
    <source>
        <strain evidence="11">N1Y112</strain>
    </source>
</reference>
<evidence type="ECO:0000256" key="7">
    <source>
        <dbReference type="ARBA" id="ARBA00023136"/>
    </source>
</evidence>
<keyword evidence="2 9" id="KW-0813">Transport</keyword>
<evidence type="ECO:0000256" key="9">
    <source>
        <dbReference type="RuleBase" id="RU369079"/>
    </source>
</evidence>
<evidence type="ECO:0000259" key="10">
    <source>
        <dbReference type="Pfam" id="PF04290"/>
    </source>
</evidence>
<comment type="subunit">
    <text evidence="9">The complex comprises the extracytoplasmic solute receptor protein and the two transmembrane proteins.</text>
</comment>
<keyword evidence="4 9" id="KW-0997">Cell inner membrane</keyword>
<evidence type="ECO:0000256" key="1">
    <source>
        <dbReference type="ARBA" id="ARBA00004429"/>
    </source>
</evidence>
<feature type="transmembrane region" description="Helical" evidence="9">
    <location>
        <begin position="94"/>
        <end position="115"/>
    </location>
</feature>
<keyword evidence="3" id="KW-1003">Cell membrane</keyword>
<dbReference type="Pfam" id="PF04290">
    <property type="entry name" value="DctQ"/>
    <property type="match status" value="1"/>
</dbReference>
<keyword evidence="12" id="KW-1185">Reference proteome</keyword>
<comment type="function">
    <text evidence="9">Part of the tripartite ATP-independent periplasmic (TRAP) transport system.</text>
</comment>
<dbReference type="InterPro" id="IPR007387">
    <property type="entry name" value="TRAP_DctQ"/>
</dbReference>
<dbReference type="InterPro" id="IPR055348">
    <property type="entry name" value="DctQ"/>
</dbReference>
<evidence type="ECO:0000256" key="8">
    <source>
        <dbReference type="ARBA" id="ARBA00038436"/>
    </source>
</evidence>
<evidence type="ECO:0000256" key="4">
    <source>
        <dbReference type="ARBA" id="ARBA00022519"/>
    </source>
</evidence>
<evidence type="ECO:0000256" key="5">
    <source>
        <dbReference type="ARBA" id="ARBA00022692"/>
    </source>
</evidence>
<protein>
    <recommendedName>
        <fullName evidence="9">TRAP transporter small permease protein</fullName>
    </recommendedName>
</protein>
<comment type="caution">
    <text evidence="11">The sequence shown here is derived from an EMBL/GenBank/DDBJ whole genome shotgun (WGS) entry which is preliminary data.</text>
</comment>
<gene>
    <name evidence="11" type="ORF">IOQ59_17150</name>
</gene>
<dbReference type="AlphaFoldDB" id="A0A8J7K6T1"/>
<dbReference type="PANTHER" id="PTHR35011">
    <property type="entry name" value="2,3-DIKETO-L-GULONATE TRAP TRANSPORTER SMALL PERMEASE PROTEIN YIAM"/>
    <property type="match status" value="1"/>
</dbReference>
<keyword evidence="5 9" id="KW-0812">Transmembrane</keyword>
<name>A0A8J7K6T1_9GAMM</name>
<evidence type="ECO:0000313" key="11">
    <source>
        <dbReference type="EMBL" id="MBE9398990.1"/>
    </source>
</evidence>
<evidence type="ECO:0000256" key="6">
    <source>
        <dbReference type="ARBA" id="ARBA00022989"/>
    </source>
</evidence>
<organism evidence="11 12">
    <name type="scientific">Pontibacterium sinense</name>
    <dbReference type="NCBI Taxonomy" id="2781979"/>
    <lineage>
        <taxon>Bacteria</taxon>
        <taxon>Pseudomonadati</taxon>
        <taxon>Pseudomonadota</taxon>
        <taxon>Gammaproteobacteria</taxon>
        <taxon>Oceanospirillales</taxon>
        <taxon>Oceanospirillaceae</taxon>
        <taxon>Pontibacterium</taxon>
    </lineage>
</organism>
<keyword evidence="6 9" id="KW-1133">Transmembrane helix</keyword>
<dbReference type="EMBL" id="JADEYS010000020">
    <property type="protein sequence ID" value="MBE9398990.1"/>
    <property type="molecule type" value="Genomic_DNA"/>
</dbReference>
<dbReference type="GO" id="GO:0005886">
    <property type="term" value="C:plasma membrane"/>
    <property type="evidence" value="ECO:0007669"/>
    <property type="project" value="UniProtKB-SubCell"/>
</dbReference>
<proteinExistence type="inferred from homology"/>
<dbReference type="PANTHER" id="PTHR35011:SF4">
    <property type="entry name" value="SLL1102 PROTEIN"/>
    <property type="match status" value="1"/>
</dbReference>